<gene>
    <name evidence="1" type="ORF">ORPV_483</name>
</gene>
<evidence type="ECO:0000313" key="2">
    <source>
        <dbReference type="Proteomes" id="UP000236316"/>
    </source>
</evidence>
<dbReference type="Proteomes" id="UP000236316">
    <property type="component" value="Segment"/>
</dbReference>
<organism evidence="1">
    <name type="scientific">Orpheovirus IHUMI-LCC2</name>
    <dbReference type="NCBI Taxonomy" id="2023057"/>
    <lineage>
        <taxon>Viruses</taxon>
        <taxon>Varidnaviria</taxon>
        <taxon>Bamfordvirae</taxon>
        <taxon>Nucleocytoviricota</taxon>
        <taxon>Megaviricetes</taxon>
        <taxon>Pimascovirales</taxon>
        <taxon>Ocovirineae</taxon>
        <taxon>Orpheoviridae</taxon>
        <taxon>Alphaorpheovirus</taxon>
        <taxon>Alphaorpheovirus massiliense</taxon>
    </lineage>
</organism>
<sequence>MTTKEILERQRYGLFEVRDIKLLEAKGYHIVSDFNLKSDNGMFVRARIPDGLHRIDLDNDPDIITYQVVPHFN</sequence>
<accession>A0A2I2L4D7</accession>
<name>A0A2I2L4D7_9VIRU</name>
<proteinExistence type="predicted"/>
<dbReference type="EMBL" id="LT906555">
    <property type="protein sequence ID" value="SNW62387.1"/>
    <property type="molecule type" value="Genomic_DNA"/>
</dbReference>
<reference evidence="1" key="1">
    <citation type="submission" date="2017-08" db="EMBL/GenBank/DDBJ databases">
        <authorList>
            <consortium name="Urmite Genomes"/>
        </authorList>
    </citation>
    <scope>NUCLEOTIDE SEQUENCE [LARGE SCALE GENOMIC DNA]</scope>
    <source>
        <strain evidence="1">IHUMI-LCC2</strain>
    </source>
</reference>
<dbReference type="KEGG" id="vg:35382276"/>
<keyword evidence="2" id="KW-1185">Reference proteome</keyword>
<protein>
    <submittedName>
        <fullName evidence="1">Uncharacterized protein</fullName>
    </submittedName>
</protein>
<dbReference type="GeneID" id="35382276"/>
<evidence type="ECO:0000313" key="1">
    <source>
        <dbReference type="EMBL" id="SNW62387.1"/>
    </source>
</evidence>
<dbReference type="RefSeq" id="YP_009448689.1">
    <property type="nucleotide sequence ID" value="NC_036594.1"/>
</dbReference>